<evidence type="ECO:0008006" key="4">
    <source>
        <dbReference type="Google" id="ProtNLM"/>
    </source>
</evidence>
<organism evidence="2 3">
    <name type="scientific">Halorubrum cibi</name>
    <dbReference type="NCBI Taxonomy" id="413815"/>
    <lineage>
        <taxon>Archaea</taxon>
        <taxon>Methanobacteriati</taxon>
        <taxon>Methanobacteriota</taxon>
        <taxon>Stenosarchaea group</taxon>
        <taxon>Halobacteria</taxon>
        <taxon>Halobacteriales</taxon>
        <taxon>Haloferacaceae</taxon>
        <taxon>Halorubrum</taxon>
    </lineage>
</organism>
<accession>A0A521C3Q4</accession>
<dbReference type="Proteomes" id="UP000319712">
    <property type="component" value="Unassembled WGS sequence"/>
</dbReference>
<dbReference type="RefSeq" id="WP_246066452.1">
    <property type="nucleotide sequence ID" value="NZ_FXTD01000003.1"/>
</dbReference>
<sequence length="688" mass="73874">MRREDGRAAEAALAVGYLALTAGIAASYAAPATGYELSIYAATPAVTWAALAVAGAVSVGVCLSDERYLAPAVLLAALGAATVAGLPLIRGYHFYGRADSLVHLGLVRSISVGNDPLRLFYPGSHLIATSLAKVAALEVTRAMMLVMWTYTLVFFASVPLCVWFLVPDRRALAVGAFSAFLLLPINNVSTHQHFHTYSIGMLFVPFVIYVVFTHLIGGDARERAVKRVADGSGAIGRGTVGLDDTVAFSVGSRKPVPTSYLLPLISIALVLVHPQIALNVVFLFGGMVVTQHAYRRFRPDNVLAEYRLLTFQTAFLLVVFVVWVATHEWQFVNTAEAMIESVTEFAAGEGSTTPRVESQSESASSIGASIQELFVKLFGVGAIYSLLAAAAVLGRVTGYLGPLEGRGSRRSDPDTAKDVTTLFFAGILVLLPFFAAHFVGSISTYLFRHVGFLMMLATIFGAVGVRYLLADESPLSGLGSRSAETRVGSSSARFTEVLPEARSVAAVAVVVLLLSLSLATVFPSPFVYLSGSHVPEGEMDGYERAFASQSGGSPVWFGGVRHTSDRYEVALYGAESAPWDRQVNPAVIKSSPVPDRAMLDGLPTYYANHPEEIVRRDHYFVVAEADRQREVLAYRELRYSADAFEAVEAQPDVGKVRDNGELTVYFVDIPSDTFPESPDEDAATVPGG</sequence>
<gene>
    <name evidence="2" type="ORF">SAMN06264867_103288</name>
</gene>
<dbReference type="EMBL" id="FXTD01000003">
    <property type="protein sequence ID" value="SMO54034.1"/>
    <property type="molecule type" value="Genomic_DNA"/>
</dbReference>
<protein>
    <recommendedName>
        <fullName evidence="4">Chlor_Arch_YYY domain-containing protein</fullName>
    </recommendedName>
</protein>
<feature type="transmembrane region" description="Helical" evidence="1">
    <location>
        <begin position="260"/>
        <end position="285"/>
    </location>
</feature>
<keyword evidence="3" id="KW-1185">Reference proteome</keyword>
<feature type="transmembrane region" description="Helical" evidence="1">
    <location>
        <begin position="503"/>
        <end position="522"/>
    </location>
</feature>
<keyword evidence="1" id="KW-1133">Transmembrane helix</keyword>
<feature type="transmembrane region" description="Helical" evidence="1">
    <location>
        <begin position="306"/>
        <end position="325"/>
    </location>
</feature>
<feature type="transmembrane region" description="Helical" evidence="1">
    <location>
        <begin position="68"/>
        <end position="89"/>
    </location>
</feature>
<reference evidence="2 3" key="1">
    <citation type="submission" date="2017-05" db="EMBL/GenBank/DDBJ databases">
        <authorList>
            <person name="Varghese N."/>
            <person name="Submissions S."/>
        </authorList>
    </citation>
    <scope>NUCLEOTIDE SEQUENCE [LARGE SCALE GENOMIC DNA]</scope>
    <source>
        <strain evidence="2 3">DSM 19504</strain>
    </source>
</reference>
<dbReference type="AlphaFoldDB" id="A0A521C3Q4"/>
<evidence type="ECO:0000313" key="2">
    <source>
        <dbReference type="EMBL" id="SMO54034.1"/>
    </source>
</evidence>
<feature type="transmembrane region" description="Helical" evidence="1">
    <location>
        <begin position="446"/>
        <end position="469"/>
    </location>
</feature>
<evidence type="ECO:0000313" key="3">
    <source>
        <dbReference type="Proteomes" id="UP000319712"/>
    </source>
</evidence>
<keyword evidence="1" id="KW-0472">Membrane</keyword>
<proteinExistence type="predicted"/>
<feature type="transmembrane region" description="Helical" evidence="1">
    <location>
        <begin position="377"/>
        <end position="398"/>
    </location>
</feature>
<feature type="transmembrane region" description="Helical" evidence="1">
    <location>
        <begin position="144"/>
        <end position="165"/>
    </location>
</feature>
<name>A0A521C3Q4_9EURY</name>
<feature type="transmembrane region" description="Helical" evidence="1">
    <location>
        <begin position="196"/>
        <end position="217"/>
    </location>
</feature>
<keyword evidence="1" id="KW-0812">Transmembrane</keyword>
<feature type="transmembrane region" description="Helical" evidence="1">
    <location>
        <begin position="39"/>
        <end position="61"/>
    </location>
</feature>
<feature type="transmembrane region" description="Helical" evidence="1">
    <location>
        <begin position="419"/>
        <end position="440"/>
    </location>
</feature>
<evidence type="ECO:0000256" key="1">
    <source>
        <dbReference type="SAM" id="Phobius"/>
    </source>
</evidence>
<feature type="transmembrane region" description="Helical" evidence="1">
    <location>
        <begin position="171"/>
        <end position="189"/>
    </location>
</feature>